<dbReference type="InParanoid" id="A0A7M7JA72"/>
<evidence type="ECO:0000256" key="4">
    <source>
        <dbReference type="ARBA" id="ARBA00004991"/>
    </source>
</evidence>
<evidence type="ECO:0000256" key="1">
    <source>
        <dbReference type="ARBA" id="ARBA00004371"/>
    </source>
</evidence>
<evidence type="ECO:0000256" key="19">
    <source>
        <dbReference type="SAM" id="SignalP"/>
    </source>
</evidence>
<keyword evidence="12" id="KW-0865">Zymogen</keyword>
<dbReference type="EnsemblMetazoa" id="XM_022791078">
    <property type="protein sequence ID" value="XP_022646813"/>
    <property type="gene ID" value="LOC111244233"/>
</dbReference>
<evidence type="ECO:0000259" key="21">
    <source>
        <dbReference type="Pfam" id="PF15508"/>
    </source>
</evidence>
<dbReference type="OMA" id="GWWMSFL"/>
<evidence type="ECO:0000256" key="9">
    <source>
        <dbReference type="ARBA" id="ARBA00022801"/>
    </source>
</evidence>
<dbReference type="GO" id="GO:0016020">
    <property type="term" value="C:membrane"/>
    <property type="evidence" value="ECO:0007669"/>
    <property type="project" value="GOC"/>
</dbReference>
<dbReference type="PIRSF" id="PIRSF017632">
    <property type="entry name" value="Acid_ceramidase-like"/>
    <property type="match status" value="1"/>
</dbReference>
<evidence type="ECO:0000313" key="23">
    <source>
        <dbReference type="Proteomes" id="UP000594260"/>
    </source>
</evidence>
<feature type="domain" description="Choloylglycine hydrolase/NAAA C-terminal" evidence="20">
    <location>
        <begin position="134"/>
        <end position="280"/>
    </location>
</feature>
<dbReference type="GO" id="GO:0017040">
    <property type="term" value="F:N-acylsphingosine amidohydrolase activity"/>
    <property type="evidence" value="ECO:0007669"/>
    <property type="project" value="UniProtKB-EC"/>
</dbReference>
<feature type="signal peptide" evidence="19">
    <location>
        <begin position="1"/>
        <end position="19"/>
    </location>
</feature>
<keyword evidence="9 17" id="KW-0378">Hydrolase</keyword>
<feature type="domain" description="Acid ceramidase N-terminal" evidence="21">
    <location>
        <begin position="43"/>
        <end position="93"/>
    </location>
</feature>
<sequence>MKRFTFVIALGTTVALCFAEGLLESKKTECTKDAYPPKANASVPKVIVNLDLPPEERWKELVALKRSEISTLQSELRNLGGNFIVKLIDHVGPILHKTLPSPYREELQSISDLTGIPLGEVVLYNVFYEFFTVCTSIVAQNAKGEILHARNLDFGLYLGWNSSSQTWTMTEVLRNTVVQIEWQRGGATVFYSVNFAGYIGILTGLNPGVMSFTVNERFNLNGGFIGIVQWLIFGQRDLQWLGFLARDIFERGLTFDESRANLTAAKMIAPVYFILGGNKPGQGTILAKSRGVSGADEYPMATNKNGNWFVLETNYDPNQPPPFFDDRRTPGNKCMVELGQKNVSFEGLFNVLSTQPNLNKLTTYTTLMNVNRGQIESYLQKCEGNCPAW</sequence>
<reference evidence="22" key="1">
    <citation type="submission" date="2021-01" db="UniProtKB">
        <authorList>
            <consortium name="EnsemblMetazoa"/>
        </authorList>
    </citation>
    <scope>IDENTIFICATION</scope>
</reference>
<comment type="subcellular location">
    <subcellularLocation>
        <location evidence="1">Lysosome</location>
    </subcellularLocation>
    <subcellularLocation>
        <location evidence="2">Secreted</location>
    </subcellularLocation>
</comment>
<dbReference type="PANTHER" id="PTHR28583">
    <property type="entry name" value="ACID AMIDASE"/>
    <property type="match status" value="1"/>
</dbReference>
<dbReference type="KEGG" id="vde:111244233"/>
<keyword evidence="8 19" id="KW-0732">Signal</keyword>
<accession>A0A7M7JA72</accession>
<evidence type="ECO:0000256" key="5">
    <source>
        <dbReference type="ARBA" id="ARBA00005730"/>
    </source>
</evidence>
<dbReference type="GO" id="GO:0005764">
    <property type="term" value="C:lysosome"/>
    <property type="evidence" value="ECO:0007669"/>
    <property type="project" value="UniProtKB-SubCell"/>
</dbReference>
<dbReference type="Proteomes" id="UP000594260">
    <property type="component" value="Unplaced"/>
</dbReference>
<comment type="pathway">
    <text evidence="4">Sphingolipid metabolism.</text>
</comment>
<dbReference type="InterPro" id="IPR029130">
    <property type="entry name" value="Acid_ceramidase_N"/>
</dbReference>
<dbReference type="FunFam" id="3.60.60.10:FF:000006">
    <property type="entry name" value="N-acylethanolamine-hydrolyzing acid amidase"/>
    <property type="match status" value="1"/>
</dbReference>
<dbReference type="InterPro" id="IPR016699">
    <property type="entry name" value="Acid_ceramidase-like"/>
</dbReference>
<evidence type="ECO:0000256" key="18">
    <source>
        <dbReference type="PIRSR" id="PIRSR017632-1"/>
    </source>
</evidence>
<dbReference type="OrthoDB" id="5273684at2759"/>
<evidence type="ECO:0000256" key="12">
    <source>
        <dbReference type="ARBA" id="ARBA00023145"/>
    </source>
</evidence>
<evidence type="ECO:0000256" key="7">
    <source>
        <dbReference type="ARBA" id="ARBA00022525"/>
    </source>
</evidence>
<dbReference type="CDD" id="cd01903">
    <property type="entry name" value="Ntn_AC_NAAA"/>
    <property type="match status" value="1"/>
</dbReference>
<evidence type="ECO:0000256" key="10">
    <source>
        <dbReference type="ARBA" id="ARBA00022919"/>
    </source>
</evidence>
<dbReference type="Pfam" id="PF02275">
    <property type="entry name" value="CBAH"/>
    <property type="match status" value="1"/>
</dbReference>
<keyword evidence="11 17" id="KW-0443">Lipid metabolism</keyword>
<evidence type="ECO:0000256" key="14">
    <source>
        <dbReference type="ARBA" id="ARBA00023180"/>
    </source>
</evidence>
<dbReference type="Pfam" id="PF15508">
    <property type="entry name" value="NAAA-beta"/>
    <property type="match status" value="1"/>
</dbReference>
<organism evidence="22 23">
    <name type="scientific">Varroa destructor</name>
    <name type="common">Honeybee mite</name>
    <dbReference type="NCBI Taxonomy" id="109461"/>
    <lineage>
        <taxon>Eukaryota</taxon>
        <taxon>Metazoa</taxon>
        <taxon>Ecdysozoa</taxon>
        <taxon>Arthropoda</taxon>
        <taxon>Chelicerata</taxon>
        <taxon>Arachnida</taxon>
        <taxon>Acari</taxon>
        <taxon>Parasitiformes</taxon>
        <taxon>Mesostigmata</taxon>
        <taxon>Gamasina</taxon>
        <taxon>Dermanyssoidea</taxon>
        <taxon>Varroidae</taxon>
        <taxon>Varroa</taxon>
    </lineage>
</organism>
<evidence type="ECO:0000256" key="13">
    <source>
        <dbReference type="ARBA" id="ARBA00023157"/>
    </source>
</evidence>
<evidence type="ECO:0000256" key="15">
    <source>
        <dbReference type="ARBA" id="ARBA00023228"/>
    </source>
</evidence>
<dbReference type="RefSeq" id="XP_022646813.1">
    <property type="nucleotide sequence ID" value="XM_022791078.1"/>
</dbReference>
<dbReference type="PANTHER" id="PTHR28583:SF1">
    <property type="entry name" value="ACID CERAMIDASE"/>
    <property type="match status" value="1"/>
</dbReference>
<dbReference type="AlphaFoldDB" id="A0A7M7JA72"/>
<evidence type="ECO:0000256" key="8">
    <source>
        <dbReference type="ARBA" id="ARBA00022729"/>
    </source>
</evidence>
<keyword evidence="14" id="KW-0325">Glycoprotein</keyword>
<dbReference type="GO" id="GO:0006665">
    <property type="term" value="P:sphingolipid metabolic process"/>
    <property type="evidence" value="ECO:0007669"/>
    <property type="project" value="UniProtKB-KW"/>
</dbReference>
<evidence type="ECO:0000256" key="16">
    <source>
        <dbReference type="ARBA" id="ARBA00040588"/>
    </source>
</evidence>
<keyword evidence="15" id="KW-0458">Lysosome</keyword>
<evidence type="ECO:0000256" key="11">
    <source>
        <dbReference type="ARBA" id="ARBA00023098"/>
    </source>
</evidence>
<feature type="active site" description="Nucleophile" evidence="18">
    <location>
        <position position="134"/>
    </location>
</feature>
<dbReference type="InterPro" id="IPR029132">
    <property type="entry name" value="CBAH/NAAA_C"/>
</dbReference>
<protein>
    <recommendedName>
        <fullName evidence="16">Acid ceramidase</fullName>
        <ecNumber evidence="6">3.5.1.23</ecNumber>
    </recommendedName>
</protein>
<proteinExistence type="inferred from homology"/>
<comment type="similarity">
    <text evidence="5 17">Belongs to the acid ceramidase family.</text>
</comment>
<evidence type="ECO:0000256" key="3">
    <source>
        <dbReference type="ARBA" id="ARBA00004760"/>
    </source>
</evidence>
<evidence type="ECO:0000256" key="6">
    <source>
        <dbReference type="ARBA" id="ARBA00011891"/>
    </source>
</evidence>
<comment type="pathway">
    <text evidence="3">Lipid metabolism; sphingolipid metabolism.</text>
</comment>
<evidence type="ECO:0000259" key="20">
    <source>
        <dbReference type="Pfam" id="PF02275"/>
    </source>
</evidence>
<dbReference type="Gene3D" id="3.60.60.10">
    <property type="entry name" value="Penicillin V Acylase, Chain A"/>
    <property type="match status" value="1"/>
</dbReference>
<keyword evidence="23" id="KW-1185">Reference proteome</keyword>
<dbReference type="GO" id="GO:0006631">
    <property type="term" value="P:fatty acid metabolic process"/>
    <property type="evidence" value="ECO:0007669"/>
    <property type="project" value="InterPro"/>
</dbReference>
<name>A0A7M7JA72_VARDE</name>
<keyword evidence="13" id="KW-1015">Disulfide bond</keyword>
<evidence type="ECO:0000313" key="22">
    <source>
        <dbReference type="EnsemblMetazoa" id="XP_022646813"/>
    </source>
</evidence>
<dbReference type="GO" id="GO:0017064">
    <property type="term" value="F:fatty acid amide hydrolase activity"/>
    <property type="evidence" value="ECO:0007669"/>
    <property type="project" value="InterPro"/>
</dbReference>
<dbReference type="GO" id="GO:0005576">
    <property type="term" value="C:extracellular region"/>
    <property type="evidence" value="ECO:0007669"/>
    <property type="project" value="UniProtKB-SubCell"/>
</dbReference>
<dbReference type="GeneID" id="111244233"/>
<feature type="chain" id="PRO_5029579483" description="Acid ceramidase" evidence="19">
    <location>
        <begin position="20"/>
        <end position="389"/>
    </location>
</feature>
<evidence type="ECO:0000256" key="2">
    <source>
        <dbReference type="ARBA" id="ARBA00004613"/>
    </source>
</evidence>
<evidence type="ECO:0000256" key="17">
    <source>
        <dbReference type="PIRNR" id="PIRNR017632"/>
    </source>
</evidence>
<keyword evidence="10" id="KW-0746">Sphingolipid metabolism</keyword>
<dbReference type="EC" id="3.5.1.23" evidence="6"/>
<keyword evidence="7" id="KW-0964">Secreted</keyword>